<dbReference type="STRING" id="407234.SAMN05421795_10753"/>
<dbReference type="GO" id="GO:0016740">
    <property type="term" value="F:transferase activity"/>
    <property type="evidence" value="ECO:0007669"/>
    <property type="project" value="UniProtKB-KW"/>
</dbReference>
<dbReference type="RefSeq" id="WP_076366745.1">
    <property type="nucleotide sequence ID" value="NZ_FTOM01000007.1"/>
</dbReference>
<dbReference type="InterPro" id="IPR050931">
    <property type="entry name" value="Mito_Protein_Transport_Metaxin"/>
</dbReference>
<dbReference type="SUPFAM" id="SSF47616">
    <property type="entry name" value="GST C-terminal domain-like"/>
    <property type="match status" value="1"/>
</dbReference>
<evidence type="ECO:0000259" key="1">
    <source>
        <dbReference type="Pfam" id="PF17171"/>
    </source>
</evidence>
<dbReference type="SUPFAM" id="SSF52833">
    <property type="entry name" value="Thioredoxin-like"/>
    <property type="match status" value="1"/>
</dbReference>
<dbReference type="InterPro" id="IPR040079">
    <property type="entry name" value="Glutathione_S-Trfase"/>
</dbReference>
<dbReference type="SFLD" id="SFLDS00019">
    <property type="entry name" value="Glutathione_Transferase_(cytos"/>
    <property type="match status" value="1"/>
</dbReference>
<dbReference type="OrthoDB" id="7664269at2"/>
<dbReference type="SFLD" id="SFLDG01180">
    <property type="entry name" value="SUF1"/>
    <property type="match status" value="1"/>
</dbReference>
<reference evidence="4" key="1">
    <citation type="submission" date="2017-01" db="EMBL/GenBank/DDBJ databases">
        <authorList>
            <person name="Varghese N."/>
            <person name="Submissions S."/>
        </authorList>
    </citation>
    <scope>NUCLEOTIDE SEQUENCE [LARGE SCALE GENOMIC DNA]</scope>
    <source>
        <strain evidence="4">DSM 18714</strain>
    </source>
</reference>
<accession>A0A1N7MFA5</accession>
<sequence>MTDDDDAAAPRTILYQFPAMLGLPNASPPCMKVETYLRFRKLPYRTEIRSTRQSPSGQLPFATMPDGRVLADSERIIDALEAEWEAAGKGPALDAGLSDAERGLSTLLCTTFERDLYWQIVWSRWGEDATWRAFFGEMRTHLPWLLANGPVMPMARRKVVKRLKVEGLSREKRAAIPVKAQAILDTLAQILGDKPFFLGDAPRRIDMTAYAGLSSAMDQTLDTPLTRAANAMPTLLAYQRRMKALTFGG</sequence>
<evidence type="ECO:0000259" key="2">
    <source>
        <dbReference type="Pfam" id="PF17172"/>
    </source>
</evidence>
<dbReference type="InterPro" id="IPR012336">
    <property type="entry name" value="Thioredoxin-like_fold"/>
</dbReference>
<protein>
    <submittedName>
        <fullName evidence="3">Glutathione S-transferase-like protein</fullName>
    </submittedName>
</protein>
<keyword evidence="3" id="KW-0808">Transferase</keyword>
<keyword evidence="4" id="KW-1185">Reference proteome</keyword>
<dbReference type="InterPro" id="IPR033468">
    <property type="entry name" value="Metaxin_GST"/>
</dbReference>
<dbReference type="PANTHER" id="PTHR12289">
    <property type="entry name" value="METAXIN RELATED"/>
    <property type="match status" value="1"/>
</dbReference>
<dbReference type="InterPro" id="IPR036282">
    <property type="entry name" value="Glutathione-S-Trfase_C_sf"/>
</dbReference>
<dbReference type="Gene3D" id="3.40.30.10">
    <property type="entry name" value="Glutaredoxin"/>
    <property type="match status" value="1"/>
</dbReference>
<dbReference type="AlphaFoldDB" id="A0A1N7MFA5"/>
<proteinExistence type="predicted"/>
<name>A0A1N7MFA5_9RHOB</name>
<organism evidence="3 4">
    <name type="scientific">Phaeovulum vinaykumarii</name>
    <dbReference type="NCBI Taxonomy" id="407234"/>
    <lineage>
        <taxon>Bacteria</taxon>
        <taxon>Pseudomonadati</taxon>
        <taxon>Pseudomonadota</taxon>
        <taxon>Alphaproteobacteria</taxon>
        <taxon>Rhodobacterales</taxon>
        <taxon>Paracoccaceae</taxon>
        <taxon>Phaeovulum</taxon>
    </lineage>
</organism>
<dbReference type="PANTHER" id="PTHR12289:SF41">
    <property type="entry name" value="FAILED AXON CONNECTIONS-RELATED"/>
    <property type="match status" value="1"/>
</dbReference>
<feature type="domain" description="Metaxin glutathione S-transferase" evidence="1">
    <location>
        <begin position="181"/>
        <end position="242"/>
    </location>
</feature>
<feature type="domain" description="Thioredoxin-like fold" evidence="2">
    <location>
        <begin position="28"/>
        <end position="128"/>
    </location>
</feature>
<dbReference type="InterPro" id="IPR036249">
    <property type="entry name" value="Thioredoxin-like_sf"/>
</dbReference>
<evidence type="ECO:0000313" key="4">
    <source>
        <dbReference type="Proteomes" id="UP000186098"/>
    </source>
</evidence>
<evidence type="ECO:0000313" key="3">
    <source>
        <dbReference type="EMBL" id="SIS84783.1"/>
    </source>
</evidence>
<gene>
    <name evidence="3" type="ORF">SAMN05421795_10753</name>
</gene>
<dbReference type="CDD" id="cd03193">
    <property type="entry name" value="GST_C_Metaxin"/>
    <property type="match status" value="1"/>
</dbReference>
<dbReference type="InterPro" id="IPR026928">
    <property type="entry name" value="FAX/IsoI-like"/>
</dbReference>
<dbReference type="Proteomes" id="UP000186098">
    <property type="component" value="Unassembled WGS sequence"/>
</dbReference>
<dbReference type="SFLD" id="SFLDG01200">
    <property type="entry name" value="SUF1.1"/>
    <property type="match status" value="1"/>
</dbReference>
<dbReference type="EMBL" id="FTOM01000007">
    <property type="protein sequence ID" value="SIS84783.1"/>
    <property type="molecule type" value="Genomic_DNA"/>
</dbReference>
<dbReference type="Pfam" id="PF17172">
    <property type="entry name" value="GST_N_4"/>
    <property type="match status" value="1"/>
</dbReference>
<dbReference type="GO" id="GO:0005737">
    <property type="term" value="C:cytoplasm"/>
    <property type="evidence" value="ECO:0007669"/>
    <property type="project" value="TreeGrafter"/>
</dbReference>
<dbReference type="Pfam" id="PF17171">
    <property type="entry name" value="GST_C_6"/>
    <property type="match status" value="1"/>
</dbReference>